<gene>
    <name evidence="1" type="ORF">A6V39_04380</name>
</gene>
<dbReference type="RefSeq" id="WP_187150507.1">
    <property type="nucleotide sequence ID" value="NZ_LWUJ01000012.1"/>
</dbReference>
<name>A0A1A9QC29_9MOLU</name>
<dbReference type="Proteomes" id="UP000077623">
    <property type="component" value="Unassembled WGS sequence"/>
</dbReference>
<organism evidence="1 2">
    <name type="scientific">Candidatus Mycoplasma haematobovis</name>
    <dbReference type="NCBI Taxonomy" id="432608"/>
    <lineage>
        <taxon>Bacteria</taxon>
        <taxon>Bacillati</taxon>
        <taxon>Mycoplasmatota</taxon>
        <taxon>Mollicutes</taxon>
        <taxon>Mycoplasmataceae</taxon>
        <taxon>Mycoplasma</taxon>
    </lineage>
</organism>
<dbReference type="AlphaFoldDB" id="A0A1A9QC29"/>
<sequence>MHNALELNTLKNLDQNKYRFHPSLTKYLNKKDIFEKQKFSLWKANNGKIKAAISSEAYCLSCATLSDRELIYGDTYFSEKVRELKEEELVQDILWSLWEESKYNDTLIHTESIKVDLQLNKDNKITEVKQFSISFKVSNLSGRKAQVFRSIDLDPHTQTEVNILLNNAELKVAPVAAGIHGLKYSSWNLFPKNDQWKVVKNIQQPNKQTITSTHFSLQLIYGSSRFIPHSISRDEKLYSMWMKTAFNTIDYGYIKDKLTPYLTRITEQQVKEDIESWYGGYVAYLIRTRIEDIQNLIDLMQKKTIENDKGIKESIFEQVLNNYQFRNNLYHHFRLNDTYKQVLNKLLTNDKNSTGGIRITIEEVIGLLKSWIYQLKQIQDSIRVEIKWIETPRRVYSQAGQSGDFPNFAFSFEQKIIWTKEMKIPLKGVWNISENKYEELKQQQTESGKYKFDLTNKLINLKEVLTPLTGLISGINGGKFGDIDIMNSLIPDVGKFIGLESLKINKDEAITYTYKTNGTPLTLALDETSDLQGKLFPRMSIGWKALDVSAGLDLSKFTQLFYSIYEKFDLGSEKDNPLSYNDLFQLEAKLNQSPITFIAHAINSIFDENYKKSHRKDTDINTRPWPVFFNSLLGNALVFEHSQMVTGYSKLFFDYPKWWGTENKTENKASKNCKASTSSEYWGTNFSFDNREAIAKPKNDEIENIARSLIFNHSMYLPDAPIVLEGSIQKGQYDQFLNGAGKTSQGIVNGTKDIIQAIKQEYDTSSNLFEGRKVIDWNKAKVSFAQLNLKKAIESVLSQKNTWSDLLTGTLLSSVGIYFHKILGEALIRDGFWININMMHEYGMFTKKDMQITKRMDYFPNSELWLKVNPELDPAKLQLGWLVDKFVKK</sequence>
<dbReference type="EMBL" id="LWUJ01000012">
    <property type="protein sequence ID" value="OAL10122.1"/>
    <property type="molecule type" value="Genomic_DNA"/>
</dbReference>
<accession>A0A1A9QC29</accession>
<dbReference type="STRING" id="432608.A6V39_04380"/>
<keyword evidence="2" id="KW-1185">Reference proteome</keyword>
<proteinExistence type="predicted"/>
<evidence type="ECO:0000313" key="2">
    <source>
        <dbReference type="Proteomes" id="UP000077623"/>
    </source>
</evidence>
<evidence type="ECO:0000313" key="1">
    <source>
        <dbReference type="EMBL" id="OAL10122.1"/>
    </source>
</evidence>
<reference evidence="2" key="1">
    <citation type="submission" date="2016-04" db="EMBL/GenBank/DDBJ databases">
        <authorList>
            <person name="Quiroz-Castaneda R.E."/>
            <person name="Martinez-Ocampo F."/>
        </authorList>
    </citation>
    <scope>NUCLEOTIDE SEQUENCE [LARGE SCALE GENOMIC DNA]</scope>
    <source>
        <strain evidence="2">INIFAP01</strain>
    </source>
</reference>
<protein>
    <submittedName>
        <fullName evidence="1">Uncharacterized protein</fullName>
    </submittedName>
</protein>
<comment type="caution">
    <text evidence="1">The sequence shown here is derived from an EMBL/GenBank/DDBJ whole genome shotgun (WGS) entry which is preliminary data.</text>
</comment>